<name>A0A2I0HFN9_PUNGR</name>
<feature type="compositionally biased region" description="Basic and acidic residues" evidence="1">
    <location>
        <begin position="10"/>
        <end position="34"/>
    </location>
</feature>
<evidence type="ECO:0000313" key="2">
    <source>
        <dbReference type="EMBL" id="PKI26200.1"/>
    </source>
</evidence>
<gene>
    <name evidence="2" type="ORF">CRG98_049111</name>
</gene>
<sequence>MGMASVSLRGRREDCVERERGEGETKQRVEDEQPKPPSTGAKQREKRGPPCFDYGLGQPRT</sequence>
<protein>
    <submittedName>
        <fullName evidence="2">Uncharacterized protein</fullName>
    </submittedName>
</protein>
<dbReference type="EMBL" id="PGOL01035194">
    <property type="protein sequence ID" value="PKI26200.1"/>
    <property type="molecule type" value="Genomic_DNA"/>
</dbReference>
<dbReference type="Proteomes" id="UP000233551">
    <property type="component" value="Unassembled WGS sequence"/>
</dbReference>
<comment type="caution">
    <text evidence="2">The sequence shown here is derived from an EMBL/GenBank/DDBJ whole genome shotgun (WGS) entry which is preliminary data.</text>
</comment>
<organism evidence="2 3">
    <name type="scientific">Punica granatum</name>
    <name type="common">Pomegranate</name>
    <dbReference type="NCBI Taxonomy" id="22663"/>
    <lineage>
        <taxon>Eukaryota</taxon>
        <taxon>Viridiplantae</taxon>
        <taxon>Streptophyta</taxon>
        <taxon>Embryophyta</taxon>
        <taxon>Tracheophyta</taxon>
        <taxon>Spermatophyta</taxon>
        <taxon>Magnoliopsida</taxon>
        <taxon>eudicotyledons</taxon>
        <taxon>Gunneridae</taxon>
        <taxon>Pentapetalae</taxon>
        <taxon>rosids</taxon>
        <taxon>malvids</taxon>
        <taxon>Myrtales</taxon>
        <taxon>Lythraceae</taxon>
        <taxon>Punica</taxon>
    </lineage>
</organism>
<accession>A0A2I0HFN9</accession>
<dbReference type="AlphaFoldDB" id="A0A2I0HFN9"/>
<evidence type="ECO:0000313" key="3">
    <source>
        <dbReference type="Proteomes" id="UP000233551"/>
    </source>
</evidence>
<reference evidence="2 3" key="1">
    <citation type="submission" date="2017-11" db="EMBL/GenBank/DDBJ databases">
        <title>De-novo sequencing of pomegranate (Punica granatum L.) genome.</title>
        <authorList>
            <person name="Akparov Z."/>
            <person name="Amiraslanov A."/>
            <person name="Hajiyeva S."/>
            <person name="Abbasov M."/>
            <person name="Kaur K."/>
            <person name="Hamwieh A."/>
            <person name="Solovyev V."/>
            <person name="Salamov A."/>
            <person name="Braich B."/>
            <person name="Kosarev P."/>
            <person name="Mahmoud A."/>
            <person name="Hajiyev E."/>
            <person name="Babayeva S."/>
            <person name="Izzatullayeva V."/>
            <person name="Mammadov A."/>
            <person name="Mammadov A."/>
            <person name="Sharifova S."/>
            <person name="Ojaghi J."/>
            <person name="Eynullazada K."/>
            <person name="Bayramov B."/>
            <person name="Abdulazimova A."/>
            <person name="Shahmuradov I."/>
        </authorList>
    </citation>
    <scope>NUCLEOTIDE SEQUENCE [LARGE SCALE GENOMIC DNA]</scope>
    <source>
        <strain evidence="3">cv. AG2017</strain>
        <tissue evidence="2">Leaf</tissue>
    </source>
</reference>
<evidence type="ECO:0000256" key="1">
    <source>
        <dbReference type="SAM" id="MobiDB-lite"/>
    </source>
</evidence>
<feature type="region of interest" description="Disordered" evidence="1">
    <location>
        <begin position="1"/>
        <end position="61"/>
    </location>
</feature>
<proteinExistence type="predicted"/>
<keyword evidence="3" id="KW-1185">Reference proteome</keyword>